<dbReference type="Pfam" id="PF11176">
    <property type="entry name" value="Tma16"/>
    <property type="match status" value="1"/>
</dbReference>
<proteinExistence type="inferred from homology"/>
<dbReference type="PANTHER" id="PTHR13349">
    <property type="entry name" value="TRANSLATION MACHINERY-ASSOCIATED PROTEIN 16"/>
    <property type="match status" value="1"/>
</dbReference>
<organism evidence="2">
    <name type="scientific">Candidozyma auris</name>
    <name type="common">Yeast</name>
    <name type="synonym">Candida auris</name>
    <dbReference type="NCBI Taxonomy" id="498019"/>
    <lineage>
        <taxon>Eukaryota</taxon>
        <taxon>Fungi</taxon>
        <taxon>Dikarya</taxon>
        <taxon>Ascomycota</taxon>
        <taxon>Saccharomycotina</taxon>
        <taxon>Pichiomycetes</taxon>
        <taxon>Metschnikowiaceae</taxon>
        <taxon>Candidozyma</taxon>
    </lineage>
</organism>
<dbReference type="GO" id="GO:0005634">
    <property type="term" value="C:nucleus"/>
    <property type="evidence" value="ECO:0007669"/>
    <property type="project" value="TreeGrafter"/>
</dbReference>
<reference evidence="2" key="1">
    <citation type="submission" date="2021-06" db="EMBL/GenBank/DDBJ databases">
        <title>Candida auris outbreak in lebanese hospital.</title>
        <authorList>
            <person name="Finianos M."/>
        </authorList>
    </citation>
    <scope>NUCLEOTIDE SEQUENCE</scope>
    <source>
        <strain evidence="2">CA7LBN</strain>
    </source>
</reference>
<evidence type="ECO:0008006" key="3">
    <source>
        <dbReference type="Google" id="ProtNLM"/>
    </source>
</evidence>
<dbReference type="Proteomes" id="UP000825438">
    <property type="component" value="Chromosome VII"/>
</dbReference>
<comment type="similarity">
    <text evidence="1">Belongs to the TMA16 family.</text>
</comment>
<evidence type="ECO:0000313" key="2">
    <source>
        <dbReference type="EMBL" id="QWW25924.1"/>
    </source>
</evidence>
<gene>
    <name evidence="2" type="ORF">CA7LBN_004828</name>
</gene>
<name>A0A8F2W522_CANAR</name>
<sequence length="191" mass="22286">MVIAMGTPHIKKASITRIFIQMRVVSKKIAGSSATLHAKGRKFKQLSRATEREAKIRAKKQRHMEQKNHELLFYLHIQESIQNRQEETFTMEDMREIVTLWVCRDDEELKEIDRNRRPGRPLTSKQQLLKEKRAHDEHVFETGIRTPDLRDKDTVINVRNWNGNVGASTAWKFTTVHKNPSAVPQTETDMS</sequence>
<accession>A0A8F2W522</accession>
<dbReference type="AlphaFoldDB" id="A0A8F2W522"/>
<dbReference type="PANTHER" id="PTHR13349:SF2">
    <property type="entry name" value="TRANSLATION MACHINERY-ASSOCIATED PROTEIN 16"/>
    <property type="match status" value="1"/>
</dbReference>
<dbReference type="InterPro" id="IPR021346">
    <property type="entry name" value="Tma16"/>
</dbReference>
<evidence type="ECO:0000256" key="1">
    <source>
        <dbReference type="ARBA" id="ARBA00034127"/>
    </source>
</evidence>
<protein>
    <recommendedName>
        <fullName evidence="3">Translation machinery-associated protein 16</fullName>
    </recommendedName>
</protein>
<dbReference type="EMBL" id="CP076755">
    <property type="protein sequence ID" value="QWW25924.1"/>
    <property type="molecule type" value="Genomic_DNA"/>
</dbReference>
<dbReference type="Gene3D" id="1.20.1440.170">
    <property type="entry name" value="Translation machinery-associated protein 16-like"/>
    <property type="match status" value="1"/>
</dbReference>
<dbReference type="InterPro" id="IPR038356">
    <property type="entry name" value="Tma16_sf"/>
</dbReference>